<dbReference type="InterPro" id="IPR000719">
    <property type="entry name" value="Prot_kinase_dom"/>
</dbReference>
<feature type="region of interest" description="Disordered" evidence="6">
    <location>
        <begin position="114"/>
        <end position="248"/>
    </location>
</feature>
<dbReference type="Proteomes" id="UP000245802">
    <property type="component" value="Chromosome"/>
</dbReference>
<evidence type="ECO:0000256" key="2">
    <source>
        <dbReference type="ARBA" id="ARBA00022741"/>
    </source>
</evidence>
<dbReference type="Pfam" id="PF00069">
    <property type="entry name" value="Pkinase"/>
    <property type="match status" value="1"/>
</dbReference>
<evidence type="ECO:0000256" key="1">
    <source>
        <dbReference type="ARBA" id="ARBA00022679"/>
    </source>
</evidence>
<evidence type="ECO:0000256" key="4">
    <source>
        <dbReference type="ARBA" id="ARBA00022840"/>
    </source>
</evidence>
<dbReference type="PROSITE" id="PS50005">
    <property type="entry name" value="TPR"/>
    <property type="match status" value="1"/>
</dbReference>
<feature type="region of interest" description="Disordered" evidence="6">
    <location>
        <begin position="1"/>
        <end position="71"/>
    </location>
</feature>
<feature type="region of interest" description="Disordered" evidence="6">
    <location>
        <begin position="795"/>
        <end position="815"/>
    </location>
</feature>
<evidence type="ECO:0000259" key="7">
    <source>
        <dbReference type="PROSITE" id="PS50011"/>
    </source>
</evidence>
<sequence>MTVNPAPVGDTSPPAPLNGSNVVRTTRGHESKLSTPVRFGTPGSAAAPVSADETLPSVAPAPPSSNGSRAASGTFVSAPGFPVQAEVAAEPVLFDGAGIPIEPIPSAAETLPPLFPPPPPPKVPAAPTLPTAPQRPRGFGGASFPARVPAPTHPIGADATLVQSPAPAPAADDSATFASGARPLDTERSNADVTQAAPRTHSTQADADPNATLPSPASGFAEAGSADPLSHDTVPTAAPGAGRRAPNETGTMVGRFALRGLHASGGLGEVFTARDTELNREVAVKRIKSRYADDPGSRRRFLTEAELTARLDHPGVVPVFGLVNDARGRPVYAMRFIRGETLKDEIDRYHSPGTAGGAAGSEKTEKTDGGEAKVGEPRPPAAAAAAEKAVPRTVAFRKLLSRFVAVCQAIAYAHEKGIIHRDIKPANVMVGKFGEVLVVDWGLAKSLADGPDFERVMKAQAESGFRHDPEATDLPSHMTLAGTAVGTPSYMPPEQAAGEVDKVGPRADVYSLGATLFAILTGRAPFVGRSPNETLELVRRGAFEPPARVRADCPKPLSAVCEKAMALRQEERYATAQELAADVERWLSDEPVTAYRDPPLARLARWARRHPSRIAAGVSLLLAGLLAAGGIAWAVYLGEQRAIEEQRRTEAARKETAEALDALGVQQQETLRQRDEAARQRDEAGVARDQERKARDLARGRYKKAVDTYNTLIRDVDKKLADRENMQAIRERLLLDATEGLQKLVAEKGEGDIGADATLVAAHRQMGEVYQLLGKTESAKQQFAEAVRIAEQVQEQATKATGRTPEARAADRREADRDLARALVAQAGALAVGQSKAAEAAVDRAIQLLEAIPGWDRDPAIQQEVAAAKARRAAIRLELGATGRAIDDCRNAEQIRRRLSQSPPDPALTDEQKQVQKRDREREWGDSLDALAQLQLRTGKTADARASAEEALRARESVHRDFPLHPDVRRELAAGHARLGEVLFDRALMTEAEKKYRDAAGVLRKLVTDDQDNAGARADLAAVYGRLGQVQIRTGDLNAAVENTRSARAECEQLLKMDPKSAKAQRDLAQACERHGDALLAGARARRGAGTDLVTKGLDEYQAGLALLRNLKTLDAESAATGTELARSLERVGDGRLALKNPLGALEALKESEALRRTAATGDPDSASAKRDLAVVLYKQADACCAAGKPATANTLSSEATRLLVDLTRANGASGGTTRDLAVAYGKWGQVLAGAGRPTGALLVWQNSLSRFQALARLDPGNKQAKEEQAEAWERIAGFYTSVGNADRALAAARSALKLWDEVWDKPAERTKAGRLRLALARVRVGDLYTEVRQFDQADRAYADALKDVDQMKGDPLLGPVVDLANDKLLFLAAVRSGINNPRNLKQKQFDGVRNEALRVIAKIELRAGRAADAANVADLLAEDAKSAEDWFAVAATYAGCTALTDSGTESARNYSAKCAVSSLRAAVKAGFRNADALTTPEWDAVRTRVPKEFAEAHAELMRLRGTE</sequence>
<feature type="domain" description="Protein kinase" evidence="7">
    <location>
        <begin position="256"/>
        <end position="587"/>
    </location>
</feature>
<dbReference type="InterPro" id="IPR008271">
    <property type="entry name" value="Ser/Thr_kinase_AS"/>
</dbReference>
<feature type="region of interest" description="Disordered" evidence="6">
    <location>
        <begin position="347"/>
        <end position="386"/>
    </location>
</feature>
<dbReference type="SUPFAM" id="SSF56112">
    <property type="entry name" value="Protein kinase-like (PK-like)"/>
    <property type="match status" value="1"/>
</dbReference>
<keyword evidence="1" id="KW-0808">Transferase</keyword>
<dbReference type="Gene3D" id="1.25.40.10">
    <property type="entry name" value="Tetratricopeptide repeat domain"/>
    <property type="match status" value="3"/>
</dbReference>
<dbReference type="EMBL" id="CP025958">
    <property type="protein sequence ID" value="AWM41590.1"/>
    <property type="molecule type" value="Genomic_DNA"/>
</dbReference>
<evidence type="ECO:0000256" key="6">
    <source>
        <dbReference type="SAM" id="MobiDB-lite"/>
    </source>
</evidence>
<gene>
    <name evidence="8" type="ORF">C1280_34360</name>
</gene>
<keyword evidence="3" id="KW-0418">Kinase</keyword>
<dbReference type="InterPro" id="IPR019734">
    <property type="entry name" value="TPR_rpt"/>
</dbReference>
<dbReference type="SUPFAM" id="SSF48452">
    <property type="entry name" value="TPR-like"/>
    <property type="match status" value="3"/>
</dbReference>
<feature type="compositionally biased region" description="Basic and acidic residues" evidence="6">
    <location>
        <begin position="910"/>
        <end position="924"/>
    </location>
</feature>
<dbReference type="CDD" id="cd14014">
    <property type="entry name" value="STKc_PknB_like"/>
    <property type="match status" value="1"/>
</dbReference>
<evidence type="ECO:0000256" key="5">
    <source>
        <dbReference type="PROSITE-ProRule" id="PRU00339"/>
    </source>
</evidence>
<keyword evidence="4" id="KW-0067">ATP-binding</keyword>
<reference evidence="8 9" key="1">
    <citation type="submission" date="2018-01" db="EMBL/GenBank/DDBJ databases">
        <title>G. obscuriglobus.</title>
        <authorList>
            <person name="Franke J."/>
            <person name="Blomberg W."/>
            <person name="Selmecki A."/>
        </authorList>
    </citation>
    <scope>NUCLEOTIDE SEQUENCE [LARGE SCALE GENOMIC DNA]</scope>
    <source>
        <strain evidence="8 9">DSM 5831</strain>
    </source>
</reference>
<dbReference type="GO" id="GO:0005524">
    <property type="term" value="F:ATP binding"/>
    <property type="evidence" value="ECO:0007669"/>
    <property type="project" value="UniProtKB-KW"/>
</dbReference>
<dbReference type="PROSITE" id="PS50011">
    <property type="entry name" value="PROTEIN_KINASE_DOM"/>
    <property type="match status" value="1"/>
</dbReference>
<feature type="region of interest" description="Disordered" evidence="6">
    <location>
        <begin position="669"/>
        <end position="693"/>
    </location>
</feature>
<dbReference type="SMART" id="SM00220">
    <property type="entry name" value="S_TKc"/>
    <property type="match status" value="1"/>
</dbReference>
<feature type="compositionally biased region" description="Basic and acidic residues" evidence="6">
    <location>
        <begin position="671"/>
        <end position="693"/>
    </location>
</feature>
<evidence type="ECO:0000313" key="9">
    <source>
        <dbReference type="Proteomes" id="UP000245802"/>
    </source>
</evidence>
<evidence type="ECO:0000256" key="3">
    <source>
        <dbReference type="ARBA" id="ARBA00022777"/>
    </source>
</evidence>
<dbReference type="PANTHER" id="PTHR43289:SF6">
    <property type="entry name" value="SERINE_THREONINE-PROTEIN KINASE NEKL-3"/>
    <property type="match status" value="1"/>
</dbReference>
<dbReference type="InterPro" id="IPR011990">
    <property type="entry name" value="TPR-like_helical_dom_sf"/>
</dbReference>
<dbReference type="GO" id="GO:0004674">
    <property type="term" value="F:protein serine/threonine kinase activity"/>
    <property type="evidence" value="ECO:0007669"/>
    <property type="project" value="TreeGrafter"/>
</dbReference>
<dbReference type="KEGG" id="gog:C1280_34360"/>
<organism evidence="8 9">
    <name type="scientific">Gemmata obscuriglobus</name>
    <dbReference type="NCBI Taxonomy" id="114"/>
    <lineage>
        <taxon>Bacteria</taxon>
        <taxon>Pseudomonadati</taxon>
        <taxon>Planctomycetota</taxon>
        <taxon>Planctomycetia</taxon>
        <taxon>Gemmatales</taxon>
        <taxon>Gemmataceae</taxon>
        <taxon>Gemmata</taxon>
    </lineage>
</organism>
<protein>
    <recommendedName>
        <fullName evidence="7">Protein kinase domain-containing protein</fullName>
    </recommendedName>
</protein>
<feature type="compositionally biased region" description="Basic and acidic residues" evidence="6">
    <location>
        <begin position="362"/>
        <end position="376"/>
    </location>
</feature>
<proteinExistence type="predicted"/>
<dbReference type="Gene3D" id="1.10.510.10">
    <property type="entry name" value="Transferase(Phosphotransferase) domain 1"/>
    <property type="match status" value="1"/>
</dbReference>
<dbReference type="Gene3D" id="3.30.200.20">
    <property type="entry name" value="Phosphorylase Kinase, domain 1"/>
    <property type="match status" value="1"/>
</dbReference>
<dbReference type="InterPro" id="IPR011009">
    <property type="entry name" value="Kinase-like_dom_sf"/>
</dbReference>
<evidence type="ECO:0000313" key="8">
    <source>
        <dbReference type="EMBL" id="AWM41590.1"/>
    </source>
</evidence>
<feature type="compositionally biased region" description="Basic and acidic residues" evidence="6">
    <location>
        <begin position="805"/>
        <end position="815"/>
    </location>
</feature>
<keyword evidence="5" id="KW-0802">TPR repeat</keyword>
<accession>A0A2Z3HJF7</accession>
<keyword evidence="2" id="KW-0547">Nucleotide-binding</keyword>
<dbReference type="SMART" id="SM00028">
    <property type="entry name" value="TPR"/>
    <property type="match status" value="7"/>
</dbReference>
<dbReference type="PANTHER" id="PTHR43289">
    <property type="entry name" value="MITOGEN-ACTIVATED PROTEIN KINASE KINASE KINASE 20-RELATED"/>
    <property type="match status" value="1"/>
</dbReference>
<feature type="repeat" description="TPR" evidence="5">
    <location>
        <begin position="760"/>
        <end position="793"/>
    </location>
</feature>
<dbReference type="PROSITE" id="PS00108">
    <property type="entry name" value="PROTEIN_KINASE_ST"/>
    <property type="match status" value="1"/>
</dbReference>
<name>A0A2Z3HJF7_9BACT</name>
<feature type="compositionally biased region" description="Pro residues" evidence="6">
    <location>
        <begin position="114"/>
        <end position="124"/>
    </location>
</feature>
<keyword evidence="9" id="KW-1185">Reference proteome</keyword>
<feature type="region of interest" description="Disordered" evidence="6">
    <location>
        <begin position="897"/>
        <end position="924"/>
    </location>
</feature>